<dbReference type="PANTHER" id="PTHR46030">
    <property type="entry name" value="ALPHA-KETOGLUTARATE-DEPENDENT DIOXYGENASE ALKB HOMOLOG 6"/>
    <property type="match status" value="1"/>
</dbReference>
<name>W9YQ04_9EURO</name>
<protein>
    <recommendedName>
        <fullName evidence="8">Fe2OG dioxygenase domain-containing protein</fullName>
    </recommendedName>
</protein>
<dbReference type="PANTHER" id="PTHR46030:SF1">
    <property type="entry name" value="ALPHA-KETOGLUTARATE-DEPENDENT DIOXYGENASE ALKB HOMOLOG 6"/>
    <property type="match status" value="1"/>
</dbReference>
<dbReference type="EMBL" id="AMWN01000001">
    <property type="protein sequence ID" value="EXJ94992.1"/>
    <property type="molecule type" value="Genomic_DNA"/>
</dbReference>
<comment type="caution">
    <text evidence="9">The sequence shown here is derived from an EMBL/GenBank/DDBJ whole genome shotgun (WGS) entry which is preliminary data.</text>
</comment>
<keyword evidence="5" id="KW-0560">Oxidoreductase</keyword>
<evidence type="ECO:0000256" key="6">
    <source>
        <dbReference type="ARBA" id="ARBA00023004"/>
    </source>
</evidence>
<evidence type="ECO:0000259" key="8">
    <source>
        <dbReference type="PROSITE" id="PS51471"/>
    </source>
</evidence>
<dbReference type="eggNOG" id="KOG3200">
    <property type="taxonomic scope" value="Eukaryota"/>
</dbReference>
<keyword evidence="3" id="KW-0479">Metal-binding</keyword>
<dbReference type="GO" id="GO:0046872">
    <property type="term" value="F:metal ion binding"/>
    <property type="evidence" value="ECO:0007669"/>
    <property type="project" value="UniProtKB-KW"/>
</dbReference>
<dbReference type="InterPro" id="IPR032862">
    <property type="entry name" value="ALKBH6"/>
</dbReference>
<organism evidence="9 10">
    <name type="scientific">Capronia coronata CBS 617.96</name>
    <dbReference type="NCBI Taxonomy" id="1182541"/>
    <lineage>
        <taxon>Eukaryota</taxon>
        <taxon>Fungi</taxon>
        <taxon>Dikarya</taxon>
        <taxon>Ascomycota</taxon>
        <taxon>Pezizomycotina</taxon>
        <taxon>Eurotiomycetes</taxon>
        <taxon>Chaetothyriomycetidae</taxon>
        <taxon>Chaetothyriales</taxon>
        <taxon>Herpotrichiellaceae</taxon>
        <taxon>Capronia</taxon>
    </lineage>
</organism>
<comment type="similarity">
    <text evidence="2">Belongs to the alkB family.</text>
</comment>
<dbReference type="GO" id="GO:0051213">
    <property type="term" value="F:dioxygenase activity"/>
    <property type="evidence" value="ECO:0007669"/>
    <property type="project" value="UniProtKB-KW"/>
</dbReference>
<evidence type="ECO:0000313" key="9">
    <source>
        <dbReference type="EMBL" id="EXJ94992.1"/>
    </source>
</evidence>
<keyword evidence="10" id="KW-1185">Reference proteome</keyword>
<proteinExistence type="inferred from homology"/>
<feature type="domain" description="Fe2OG dioxygenase" evidence="8">
    <location>
        <begin position="92"/>
        <end position="217"/>
    </location>
</feature>
<dbReference type="InterPro" id="IPR037151">
    <property type="entry name" value="AlkB-like_sf"/>
</dbReference>
<dbReference type="Proteomes" id="UP000019484">
    <property type="component" value="Unassembled WGS sequence"/>
</dbReference>
<gene>
    <name evidence="9" type="ORF">A1O1_00110</name>
</gene>
<reference evidence="9 10" key="1">
    <citation type="submission" date="2013-03" db="EMBL/GenBank/DDBJ databases">
        <title>The Genome Sequence of Capronia coronata CBS 617.96.</title>
        <authorList>
            <consortium name="The Broad Institute Genomics Platform"/>
            <person name="Cuomo C."/>
            <person name="de Hoog S."/>
            <person name="Gorbushina A."/>
            <person name="Walker B."/>
            <person name="Young S.K."/>
            <person name="Zeng Q."/>
            <person name="Gargeya S."/>
            <person name="Fitzgerald M."/>
            <person name="Haas B."/>
            <person name="Abouelleil A."/>
            <person name="Allen A.W."/>
            <person name="Alvarado L."/>
            <person name="Arachchi H.M."/>
            <person name="Berlin A.M."/>
            <person name="Chapman S.B."/>
            <person name="Gainer-Dewar J."/>
            <person name="Goldberg J."/>
            <person name="Griggs A."/>
            <person name="Gujja S."/>
            <person name="Hansen M."/>
            <person name="Howarth C."/>
            <person name="Imamovic A."/>
            <person name="Ireland A."/>
            <person name="Larimer J."/>
            <person name="McCowan C."/>
            <person name="Murphy C."/>
            <person name="Pearson M."/>
            <person name="Poon T.W."/>
            <person name="Priest M."/>
            <person name="Roberts A."/>
            <person name="Saif S."/>
            <person name="Shea T."/>
            <person name="Sisk P."/>
            <person name="Sykes S."/>
            <person name="Wortman J."/>
            <person name="Nusbaum C."/>
            <person name="Birren B."/>
        </authorList>
    </citation>
    <scope>NUCLEOTIDE SEQUENCE [LARGE SCALE GENOMIC DNA]</scope>
    <source>
        <strain evidence="9 10">CBS 617.96</strain>
    </source>
</reference>
<dbReference type="HOGENOM" id="CLU_059836_0_0_1"/>
<evidence type="ECO:0000256" key="1">
    <source>
        <dbReference type="ARBA" id="ARBA00004123"/>
    </source>
</evidence>
<dbReference type="SUPFAM" id="SSF51197">
    <property type="entry name" value="Clavaminate synthase-like"/>
    <property type="match status" value="1"/>
</dbReference>
<keyword evidence="6" id="KW-0408">Iron</keyword>
<dbReference type="STRING" id="1182541.W9YQ04"/>
<dbReference type="Gene3D" id="2.60.120.590">
    <property type="entry name" value="Alpha-ketoglutarate-dependent dioxygenase AlkB-like"/>
    <property type="match status" value="1"/>
</dbReference>
<dbReference type="PROSITE" id="PS51471">
    <property type="entry name" value="FE2OG_OXY"/>
    <property type="match status" value="1"/>
</dbReference>
<sequence>MSIAPIEDLPRSCYYIHSFITATEEEQIINEIRRLPESRWTILSHRRLLSLPGTLTGSSRDTLIETPLPSFLSSVVARLKDQKFFDQSPHQVPNHVLINEYKPGEGIMPHEDGPAYSPITATISLGSHTVLEIYKKNEQGEREPKPTRRILQEPRSLLVTTGDMYLHTLHGISEIATDENLNEQAIVNWSLLGNKELYESGAAERQTRISLTLRDVIKVAKLGGAMKFINRRS</sequence>
<keyword evidence="4" id="KW-0223">Dioxygenase</keyword>
<dbReference type="AlphaFoldDB" id="W9YQ04"/>
<keyword evidence="7" id="KW-0539">Nucleus</keyword>
<dbReference type="InterPro" id="IPR027450">
    <property type="entry name" value="AlkB-like"/>
</dbReference>
<dbReference type="InterPro" id="IPR005123">
    <property type="entry name" value="Oxoglu/Fe-dep_dioxygenase_dom"/>
</dbReference>
<comment type="subcellular location">
    <subcellularLocation>
        <location evidence="1">Nucleus</location>
    </subcellularLocation>
</comment>
<evidence type="ECO:0000256" key="7">
    <source>
        <dbReference type="ARBA" id="ARBA00023242"/>
    </source>
</evidence>
<dbReference type="Pfam" id="PF13532">
    <property type="entry name" value="2OG-FeII_Oxy_2"/>
    <property type="match status" value="1"/>
</dbReference>
<dbReference type="GeneID" id="19155020"/>
<evidence type="ECO:0000256" key="2">
    <source>
        <dbReference type="ARBA" id="ARBA00007879"/>
    </source>
</evidence>
<evidence type="ECO:0000313" key="10">
    <source>
        <dbReference type="Proteomes" id="UP000019484"/>
    </source>
</evidence>
<dbReference type="OrthoDB" id="412814at2759"/>
<dbReference type="GO" id="GO:0005634">
    <property type="term" value="C:nucleus"/>
    <property type="evidence" value="ECO:0007669"/>
    <property type="project" value="UniProtKB-SubCell"/>
</dbReference>
<dbReference type="RefSeq" id="XP_007719221.1">
    <property type="nucleotide sequence ID" value="XM_007721031.1"/>
</dbReference>
<evidence type="ECO:0000256" key="4">
    <source>
        <dbReference type="ARBA" id="ARBA00022964"/>
    </source>
</evidence>
<accession>W9YQ04</accession>
<evidence type="ECO:0000256" key="5">
    <source>
        <dbReference type="ARBA" id="ARBA00023002"/>
    </source>
</evidence>
<evidence type="ECO:0000256" key="3">
    <source>
        <dbReference type="ARBA" id="ARBA00022723"/>
    </source>
</evidence>